<dbReference type="Pfam" id="PF01584">
    <property type="entry name" value="CheW"/>
    <property type="match status" value="1"/>
</dbReference>
<evidence type="ECO:0000313" key="2">
    <source>
        <dbReference type="EMBL" id="MFC3851455.1"/>
    </source>
</evidence>
<dbReference type="PROSITE" id="PS50851">
    <property type="entry name" value="CHEW"/>
    <property type="match status" value="1"/>
</dbReference>
<dbReference type="InterPro" id="IPR002545">
    <property type="entry name" value="CheW-lke_dom"/>
</dbReference>
<name>A0ABV7ZTF9_9GAMM</name>
<dbReference type="Proteomes" id="UP001595617">
    <property type="component" value="Unassembled WGS sequence"/>
</dbReference>
<feature type="domain" description="CheW-like" evidence="1">
    <location>
        <begin position="16"/>
        <end position="158"/>
    </location>
</feature>
<comment type="caution">
    <text evidence="2">The sequence shown here is derived from an EMBL/GenBank/DDBJ whole genome shotgun (WGS) entry which is preliminary data.</text>
</comment>
<evidence type="ECO:0000313" key="3">
    <source>
        <dbReference type="Proteomes" id="UP001595617"/>
    </source>
</evidence>
<keyword evidence="3" id="KW-1185">Reference proteome</keyword>
<protein>
    <submittedName>
        <fullName evidence="2">Chemotaxis protein CheW</fullName>
    </submittedName>
</protein>
<organism evidence="2 3">
    <name type="scientific">Saccharospirillum mangrovi</name>
    <dbReference type="NCBI Taxonomy" id="2161747"/>
    <lineage>
        <taxon>Bacteria</taxon>
        <taxon>Pseudomonadati</taxon>
        <taxon>Pseudomonadota</taxon>
        <taxon>Gammaproteobacteria</taxon>
        <taxon>Oceanospirillales</taxon>
        <taxon>Saccharospirillaceae</taxon>
        <taxon>Saccharospirillum</taxon>
    </lineage>
</organism>
<proteinExistence type="predicted"/>
<accession>A0ABV7ZTF9</accession>
<dbReference type="EMBL" id="JBHRYR010000002">
    <property type="protein sequence ID" value="MFC3851455.1"/>
    <property type="molecule type" value="Genomic_DNA"/>
</dbReference>
<dbReference type="RefSeq" id="WP_380692612.1">
    <property type="nucleotide sequence ID" value="NZ_JBHRYR010000002.1"/>
</dbReference>
<dbReference type="InterPro" id="IPR036061">
    <property type="entry name" value="CheW-like_dom_sf"/>
</dbReference>
<gene>
    <name evidence="2" type="ORF">ACFOOG_01305</name>
</gene>
<reference evidence="3" key="1">
    <citation type="journal article" date="2019" name="Int. J. Syst. Evol. Microbiol.">
        <title>The Global Catalogue of Microorganisms (GCM) 10K type strain sequencing project: providing services to taxonomists for standard genome sequencing and annotation.</title>
        <authorList>
            <consortium name="The Broad Institute Genomics Platform"/>
            <consortium name="The Broad Institute Genome Sequencing Center for Infectious Disease"/>
            <person name="Wu L."/>
            <person name="Ma J."/>
        </authorList>
    </citation>
    <scope>NUCLEOTIDE SEQUENCE [LARGE SCALE GENOMIC DNA]</scope>
    <source>
        <strain evidence="3">IBRC 10765</strain>
    </source>
</reference>
<dbReference type="SMART" id="SM00260">
    <property type="entry name" value="CheW"/>
    <property type="match status" value="1"/>
</dbReference>
<sequence length="163" mass="17976">MAHSLLTQTNTTADPILSTLLLPLQASHLLVPNVSMAELVGHQLPQRPDQKLPAWIQGFVQWRGESIPLVLYENFVGKRRGAEAPDLRIAIMNSINPDYPGRFFGLLIQGIPRMLKLRAEELESVPDVEQRGAQYVVDTPLGRAAIPDLEALELALAKALPSQ</sequence>
<evidence type="ECO:0000259" key="1">
    <source>
        <dbReference type="PROSITE" id="PS50851"/>
    </source>
</evidence>
<dbReference type="SUPFAM" id="SSF50341">
    <property type="entry name" value="CheW-like"/>
    <property type="match status" value="1"/>
</dbReference>
<dbReference type="Gene3D" id="2.40.50.180">
    <property type="entry name" value="CheA-289, Domain 4"/>
    <property type="match status" value="1"/>
</dbReference>